<reference evidence="3" key="1">
    <citation type="submission" date="2024-03" db="EMBL/GenBank/DDBJ databases">
        <title>WGS assembly of Saponaria officinalis var. Norfolk2.</title>
        <authorList>
            <person name="Jenkins J."/>
            <person name="Shu S."/>
            <person name="Grimwood J."/>
            <person name="Barry K."/>
            <person name="Goodstein D."/>
            <person name="Schmutz J."/>
            <person name="Leebens-Mack J."/>
            <person name="Osbourn A."/>
        </authorList>
    </citation>
    <scope>NUCLEOTIDE SEQUENCE [LARGE SCALE GENOMIC DNA]</scope>
    <source>
        <strain evidence="3">JIC</strain>
    </source>
</reference>
<name>A0AAW1HI63_SAPOF</name>
<proteinExistence type="predicted"/>
<keyword evidence="4" id="KW-1185">Reference proteome</keyword>
<evidence type="ECO:0008006" key="5">
    <source>
        <dbReference type="Google" id="ProtNLM"/>
    </source>
</evidence>
<dbReference type="Gene3D" id="1.25.40.10">
    <property type="entry name" value="Tetratricopeptide repeat domain"/>
    <property type="match status" value="1"/>
</dbReference>
<feature type="repeat" description="PPR" evidence="2">
    <location>
        <begin position="95"/>
        <end position="130"/>
    </location>
</feature>
<dbReference type="EMBL" id="JBDFQZ010000011">
    <property type="protein sequence ID" value="KAK9676436.1"/>
    <property type="molecule type" value="Genomic_DNA"/>
</dbReference>
<evidence type="ECO:0000313" key="4">
    <source>
        <dbReference type="Proteomes" id="UP001443914"/>
    </source>
</evidence>
<dbReference type="Pfam" id="PF01535">
    <property type="entry name" value="PPR"/>
    <property type="match status" value="2"/>
</dbReference>
<dbReference type="AlphaFoldDB" id="A0AAW1HI63"/>
<accession>A0AAW1HI63</accession>
<dbReference type="PANTHER" id="PTHR47926:SF347">
    <property type="entry name" value="PENTATRICOPEPTIDE REPEAT-CONTAINING PROTEIN"/>
    <property type="match status" value="1"/>
</dbReference>
<comment type="caution">
    <text evidence="3">The sequence shown here is derived from an EMBL/GenBank/DDBJ whole genome shotgun (WGS) entry which is preliminary data.</text>
</comment>
<keyword evidence="1" id="KW-0677">Repeat</keyword>
<evidence type="ECO:0000256" key="1">
    <source>
        <dbReference type="ARBA" id="ARBA00022737"/>
    </source>
</evidence>
<gene>
    <name evidence="3" type="ORF">RND81_11G076900</name>
</gene>
<dbReference type="FunFam" id="1.25.40.10:FF:001822">
    <property type="entry name" value="Pentatricopeptide repeat-containing family protein"/>
    <property type="match status" value="1"/>
</dbReference>
<dbReference type="GO" id="GO:0003723">
    <property type="term" value="F:RNA binding"/>
    <property type="evidence" value="ECO:0007669"/>
    <property type="project" value="InterPro"/>
</dbReference>
<organism evidence="3 4">
    <name type="scientific">Saponaria officinalis</name>
    <name type="common">Common soapwort</name>
    <name type="synonym">Lychnis saponaria</name>
    <dbReference type="NCBI Taxonomy" id="3572"/>
    <lineage>
        <taxon>Eukaryota</taxon>
        <taxon>Viridiplantae</taxon>
        <taxon>Streptophyta</taxon>
        <taxon>Embryophyta</taxon>
        <taxon>Tracheophyta</taxon>
        <taxon>Spermatophyta</taxon>
        <taxon>Magnoliopsida</taxon>
        <taxon>eudicotyledons</taxon>
        <taxon>Gunneridae</taxon>
        <taxon>Pentapetalae</taxon>
        <taxon>Caryophyllales</taxon>
        <taxon>Caryophyllaceae</taxon>
        <taxon>Caryophylleae</taxon>
        <taxon>Saponaria</taxon>
    </lineage>
</organism>
<evidence type="ECO:0000256" key="2">
    <source>
        <dbReference type="PROSITE-ProRule" id="PRU00708"/>
    </source>
</evidence>
<evidence type="ECO:0000313" key="3">
    <source>
        <dbReference type="EMBL" id="KAK9676436.1"/>
    </source>
</evidence>
<sequence>MIAVFSVHGFYDDMVRLVVDMQMAEISSNSSTIATVLPAVAQTRVLGHGKAILAYSMRQGFSNVVMVGSGLLDLYGKCGCVSYAKTVFDLLGVKNEVSWSAMIGACVVCDNMTEAIELFYRMLIEDEWNPSPVTLGCALGACTKLNDLRNGIRIHSLGIKSGYLSDIVVSNTALSMYAKCGVINDAVKFFQVMDPKDRV</sequence>
<dbReference type="Proteomes" id="UP001443914">
    <property type="component" value="Unassembled WGS sequence"/>
</dbReference>
<dbReference type="PANTHER" id="PTHR47926">
    <property type="entry name" value="PENTATRICOPEPTIDE REPEAT-CONTAINING PROTEIN"/>
    <property type="match status" value="1"/>
</dbReference>
<dbReference type="NCBIfam" id="TIGR00756">
    <property type="entry name" value="PPR"/>
    <property type="match status" value="1"/>
</dbReference>
<dbReference type="InterPro" id="IPR046960">
    <property type="entry name" value="PPR_At4g14850-like_plant"/>
</dbReference>
<dbReference type="PROSITE" id="PS51375">
    <property type="entry name" value="PPR"/>
    <property type="match status" value="1"/>
</dbReference>
<dbReference type="GO" id="GO:0009451">
    <property type="term" value="P:RNA modification"/>
    <property type="evidence" value="ECO:0007669"/>
    <property type="project" value="InterPro"/>
</dbReference>
<protein>
    <recommendedName>
        <fullName evidence="5">Pentatricopeptide repeat-containing protein</fullName>
    </recommendedName>
</protein>
<dbReference type="InterPro" id="IPR011990">
    <property type="entry name" value="TPR-like_helical_dom_sf"/>
</dbReference>
<dbReference type="InterPro" id="IPR002885">
    <property type="entry name" value="PPR_rpt"/>
</dbReference>